<evidence type="ECO:0000256" key="2">
    <source>
        <dbReference type="ARBA" id="ARBA00022729"/>
    </source>
</evidence>
<sequence length="260" mass="29788">MKDSNNILVKIPMKFIKGLLFFFIFLISPLHAQDEPLRVGVGGFYPPFIMQGTNNELFGYDIATMNELCKIMKRSCNFQVMRFRQLIPALTNKQIDVAISAMSITAERSSLVNFSMPYLLSYSRFLTNNIHNTHQPFSLMLLKGKRIGVEENTVFSQEIRRMGIIDPVIVEFDRTEEMLESLSANEIDFVLMDNPAALYWSANSSGRLLVIGSPMLIGYGLGIAVNRENSELLKSLNDALIKYQRSDKYKENYNKYMMNF</sequence>
<feature type="domain" description="Solute-binding protein family 3/N-terminal" evidence="3">
    <location>
        <begin position="36"/>
        <end position="259"/>
    </location>
</feature>
<name>A0AAX2ITT3_LEGPN</name>
<protein>
    <submittedName>
        <fullName evidence="4">Arginine ABC transporter substrate-binding protein</fullName>
    </submittedName>
</protein>
<gene>
    <name evidence="4" type="primary">artJ_2</name>
    <name evidence="4" type="ORF">NCTC12272_00702</name>
</gene>
<dbReference type="AlphaFoldDB" id="A0AAX2ITT3"/>
<dbReference type="CDD" id="cd13622">
    <property type="entry name" value="PBP2_Arg_3"/>
    <property type="match status" value="1"/>
</dbReference>
<dbReference type="Gene3D" id="3.40.190.10">
    <property type="entry name" value="Periplasmic binding protein-like II"/>
    <property type="match status" value="2"/>
</dbReference>
<comment type="similarity">
    <text evidence="1">Belongs to the bacterial solute-binding protein 3 family.</text>
</comment>
<evidence type="ECO:0000256" key="1">
    <source>
        <dbReference type="ARBA" id="ARBA00010333"/>
    </source>
</evidence>
<accession>A0AAX2ITT3</accession>
<dbReference type="PANTHER" id="PTHR35936:SF19">
    <property type="entry name" value="AMINO-ACID-BINDING PROTEIN YXEM-RELATED"/>
    <property type="match status" value="1"/>
</dbReference>
<proteinExistence type="inferred from homology"/>
<evidence type="ECO:0000313" key="5">
    <source>
        <dbReference type="Proteomes" id="UP000249566"/>
    </source>
</evidence>
<organism evidence="4 5">
    <name type="scientific">Legionella pneumophila subsp. pascullei</name>
    <dbReference type="NCBI Taxonomy" id="91890"/>
    <lineage>
        <taxon>Bacteria</taxon>
        <taxon>Pseudomonadati</taxon>
        <taxon>Pseudomonadota</taxon>
        <taxon>Gammaproteobacteria</taxon>
        <taxon>Legionellales</taxon>
        <taxon>Legionellaceae</taxon>
        <taxon>Legionella</taxon>
    </lineage>
</organism>
<reference evidence="4 5" key="1">
    <citation type="submission" date="2018-06" db="EMBL/GenBank/DDBJ databases">
        <authorList>
            <consortium name="Pathogen Informatics"/>
            <person name="Doyle S."/>
        </authorList>
    </citation>
    <scope>NUCLEOTIDE SEQUENCE [LARGE SCALE GENOMIC DNA]</scope>
    <source>
        <strain evidence="4 5">NCTC12272</strain>
    </source>
</reference>
<keyword evidence="2" id="KW-0732">Signal</keyword>
<dbReference type="EMBL" id="LS483412">
    <property type="protein sequence ID" value="SQG89519.1"/>
    <property type="molecule type" value="Genomic_DNA"/>
</dbReference>
<dbReference type="Pfam" id="PF00497">
    <property type="entry name" value="SBP_bac_3"/>
    <property type="match status" value="1"/>
</dbReference>
<evidence type="ECO:0000313" key="4">
    <source>
        <dbReference type="EMBL" id="SQG89519.1"/>
    </source>
</evidence>
<dbReference type="InterPro" id="IPR001638">
    <property type="entry name" value="Solute-binding_3/MltF_N"/>
</dbReference>
<dbReference type="SUPFAM" id="SSF53850">
    <property type="entry name" value="Periplasmic binding protein-like II"/>
    <property type="match status" value="1"/>
</dbReference>
<dbReference type="Proteomes" id="UP000249566">
    <property type="component" value="Chromosome 1"/>
</dbReference>
<dbReference type="PANTHER" id="PTHR35936">
    <property type="entry name" value="MEMBRANE-BOUND LYTIC MUREIN TRANSGLYCOSYLASE F"/>
    <property type="match status" value="1"/>
</dbReference>
<dbReference type="SMART" id="SM00062">
    <property type="entry name" value="PBPb"/>
    <property type="match status" value="1"/>
</dbReference>
<evidence type="ECO:0000259" key="3">
    <source>
        <dbReference type="SMART" id="SM00062"/>
    </source>
</evidence>